<keyword evidence="2" id="KW-1185">Reference proteome</keyword>
<dbReference type="RefSeq" id="WP_139337823.1">
    <property type="nucleotide sequence ID" value="NZ_FTPP01000003.1"/>
</dbReference>
<dbReference type="OrthoDB" id="739846at2"/>
<gene>
    <name evidence="1" type="ORF">SAMN05444128_3172</name>
</gene>
<organism evidence="1 2">
    <name type="scientific">Pontibacter indicus</name>
    <dbReference type="NCBI Taxonomy" id="1317125"/>
    <lineage>
        <taxon>Bacteria</taxon>
        <taxon>Pseudomonadati</taxon>
        <taxon>Bacteroidota</taxon>
        <taxon>Cytophagia</taxon>
        <taxon>Cytophagales</taxon>
        <taxon>Hymenobacteraceae</taxon>
        <taxon>Pontibacter</taxon>
    </lineage>
</organism>
<name>A0A1R3XPN9_9BACT</name>
<evidence type="ECO:0000313" key="1">
    <source>
        <dbReference type="EMBL" id="SIT93724.1"/>
    </source>
</evidence>
<evidence type="ECO:0008006" key="3">
    <source>
        <dbReference type="Google" id="ProtNLM"/>
    </source>
</evidence>
<dbReference type="EMBL" id="FTPP01000003">
    <property type="protein sequence ID" value="SIT93724.1"/>
    <property type="molecule type" value="Genomic_DNA"/>
</dbReference>
<reference evidence="2" key="1">
    <citation type="submission" date="2017-01" db="EMBL/GenBank/DDBJ databases">
        <authorList>
            <person name="Varghese N."/>
            <person name="Submissions S."/>
        </authorList>
    </citation>
    <scope>NUCLEOTIDE SEQUENCE [LARGE SCALE GENOMIC DNA]</scope>
    <source>
        <strain evidence="2">LP100</strain>
    </source>
</reference>
<evidence type="ECO:0000313" key="2">
    <source>
        <dbReference type="Proteomes" id="UP000187181"/>
    </source>
</evidence>
<accession>A0A1R3XPN9</accession>
<dbReference type="AlphaFoldDB" id="A0A1R3XPN9"/>
<sequence length="334" mass="39709">MKKSVVTSHKVSEPIRASEPGSLLVLFRRVINRLRGSFSYGTPEFFAGANTYARLLQSKYVIKDYITRPKYKSIDYRQEFQQELTFVLPFAYWHFLNGTLANTISSKYTNELYFFSEQHEERYNKRVWRSQQESFNIPNMYHCRDVHFEKWAQVPLKEHYRNSLFTYQKPLLIIANKYNNEWGQGPINYFGIGTLDRILNKYRHKYQIVYNRPGANYIVMDNSDIYELNEEEHIRENFPDVLLAEDLYLKHREQVNNYNHFQLMLYANCERFLSVHGGTAALASYFGGKNIILSKRGHEHRYNEFQTIFPALSGAEIYHARNNGDVLDLLERHY</sequence>
<proteinExistence type="predicted"/>
<protein>
    <recommendedName>
        <fullName evidence="3">Glycosyltransferase family 61</fullName>
    </recommendedName>
</protein>
<dbReference type="Proteomes" id="UP000187181">
    <property type="component" value="Unassembled WGS sequence"/>
</dbReference>